<dbReference type="Gene3D" id="1.10.10.10">
    <property type="entry name" value="Winged helix-like DNA-binding domain superfamily/Winged helix DNA-binding domain"/>
    <property type="match status" value="1"/>
</dbReference>
<dbReference type="InterPro" id="IPR000524">
    <property type="entry name" value="Tscrpt_reg_HTH_GntR"/>
</dbReference>
<evidence type="ECO:0000256" key="4">
    <source>
        <dbReference type="SAM" id="MobiDB-lite"/>
    </source>
</evidence>
<feature type="domain" description="HTH gntR-type" evidence="5">
    <location>
        <begin position="14"/>
        <end position="81"/>
    </location>
</feature>
<dbReference type="PANTHER" id="PTHR43537">
    <property type="entry name" value="TRANSCRIPTIONAL REGULATOR, GNTR FAMILY"/>
    <property type="match status" value="1"/>
</dbReference>
<dbReference type="EMBL" id="BAAAPL010000001">
    <property type="protein sequence ID" value="GAA1688540.1"/>
    <property type="molecule type" value="Genomic_DNA"/>
</dbReference>
<dbReference type="SUPFAM" id="SSF48008">
    <property type="entry name" value="GntR ligand-binding domain-like"/>
    <property type="match status" value="1"/>
</dbReference>
<dbReference type="InterPro" id="IPR036388">
    <property type="entry name" value="WH-like_DNA-bd_sf"/>
</dbReference>
<dbReference type="InterPro" id="IPR011711">
    <property type="entry name" value="GntR_C"/>
</dbReference>
<dbReference type="PROSITE" id="PS50949">
    <property type="entry name" value="HTH_GNTR"/>
    <property type="match status" value="1"/>
</dbReference>
<evidence type="ECO:0000256" key="3">
    <source>
        <dbReference type="ARBA" id="ARBA00023163"/>
    </source>
</evidence>
<keyword evidence="2" id="KW-0238">DNA-binding</keyword>
<gene>
    <name evidence="6" type="ORF">GCM10009808_01880</name>
</gene>
<dbReference type="InterPro" id="IPR008920">
    <property type="entry name" value="TF_FadR/GntR_C"/>
</dbReference>
<evidence type="ECO:0000256" key="1">
    <source>
        <dbReference type="ARBA" id="ARBA00023015"/>
    </source>
</evidence>
<dbReference type="SMART" id="SM00895">
    <property type="entry name" value="FCD"/>
    <property type="match status" value="1"/>
</dbReference>
<evidence type="ECO:0000313" key="6">
    <source>
        <dbReference type="EMBL" id="GAA1688540.1"/>
    </source>
</evidence>
<dbReference type="InterPro" id="IPR036390">
    <property type="entry name" value="WH_DNA-bd_sf"/>
</dbReference>
<evidence type="ECO:0000259" key="5">
    <source>
        <dbReference type="PROSITE" id="PS50949"/>
    </source>
</evidence>
<dbReference type="SUPFAM" id="SSF46785">
    <property type="entry name" value="Winged helix' DNA-binding domain"/>
    <property type="match status" value="1"/>
</dbReference>
<dbReference type="Gene3D" id="1.20.120.530">
    <property type="entry name" value="GntR ligand-binding domain-like"/>
    <property type="match status" value="1"/>
</dbReference>
<proteinExistence type="predicted"/>
<keyword evidence="7" id="KW-1185">Reference proteome</keyword>
<organism evidence="6 7">
    <name type="scientific">Microbacterium sediminicola</name>
    <dbReference type="NCBI Taxonomy" id="415210"/>
    <lineage>
        <taxon>Bacteria</taxon>
        <taxon>Bacillati</taxon>
        <taxon>Actinomycetota</taxon>
        <taxon>Actinomycetes</taxon>
        <taxon>Micrococcales</taxon>
        <taxon>Microbacteriaceae</taxon>
        <taxon>Microbacterium</taxon>
    </lineage>
</organism>
<comment type="caution">
    <text evidence="6">The sequence shown here is derived from an EMBL/GenBank/DDBJ whole genome shotgun (WGS) entry which is preliminary data.</text>
</comment>
<dbReference type="Pfam" id="PF00392">
    <property type="entry name" value="GntR"/>
    <property type="match status" value="1"/>
</dbReference>
<name>A0ABP4TII8_9MICO</name>
<keyword evidence="3" id="KW-0804">Transcription</keyword>
<keyword evidence="1" id="KW-0805">Transcription regulation</keyword>
<dbReference type="PANTHER" id="PTHR43537:SF24">
    <property type="entry name" value="GLUCONATE OPERON TRANSCRIPTIONAL REPRESSOR"/>
    <property type="match status" value="1"/>
</dbReference>
<feature type="region of interest" description="Disordered" evidence="4">
    <location>
        <begin position="1"/>
        <end position="20"/>
    </location>
</feature>
<evidence type="ECO:0000313" key="7">
    <source>
        <dbReference type="Proteomes" id="UP001501690"/>
    </source>
</evidence>
<sequence length="221" mass="24111">MADPATHLASEAETAGDTDVTSRIRDAILQGEFAPHQRLIEADLSERFLASRATVRSALMHLVSEGLVERLPNKGARVRSISVDEAIEIVEVRVGLESLCARKAAERVTDAEADELRQIRDDMTQAVAQGNLLEYSRLNQLMDARLRQISGHATASVLLERLRAQSARHQFRLAFHPGRATESAPEHAAIIDAVIAHDGDAAEAATRQHLCGIATLLRAMT</sequence>
<accession>A0ABP4TII8</accession>
<evidence type="ECO:0000256" key="2">
    <source>
        <dbReference type="ARBA" id="ARBA00023125"/>
    </source>
</evidence>
<dbReference type="Pfam" id="PF07729">
    <property type="entry name" value="FCD"/>
    <property type="match status" value="1"/>
</dbReference>
<reference evidence="7" key="1">
    <citation type="journal article" date="2019" name="Int. J. Syst. Evol. Microbiol.">
        <title>The Global Catalogue of Microorganisms (GCM) 10K type strain sequencing project: providing services to taxonomists for standard genome sequencing and annotation.</title>
        <authorList>
            <consortium name="The Broad Institute Genomics Platform"/>
            <consortium name="The Broad Institute Genome Sequencing Center for Infectious Disease"/>
            <person name="Wu L."/>
            <person name="Ma J."/>
        </authorList>
    </citation>
    <scope>NUCLEOTIDE SEQUENCE [LARGE SCALE GENOMIC DNA]</scope>
    <source>
        <strain evidence="7">JCM 15577</strain>
    </source>
</reference>
<dbReference type="CDD" id="cd07377">
    <property type="entry name" value="WHTH_GntR"/>
    <property type="match status" value="1"/>
</dbReference>
<protein>
    <submittedName>
        <fullName evidence="6">GntR family transcriptional regulator</fullName>
    </submittedName>
</protein>
<dbReference type="SMART" id="SM00345">
    <property type="entry name" value="HTH_GNTR"/>
    <property type="match status" value="1"/>
</dbReference>
<dbReference type="Proteomes" id="UP001501690">
    <property type="component" value="Unassembled WGS sequence"/>
</dbReference>
<dbReference type="RefSeq" id="WP_344067944.1">
    <property type="nucleotide sequence ID" value="NZ_BAAAPL010000001.1"/>
</dbReference>